<comment type="subcellular location">
    <subcellularLocation>
        <location evidence="1">Cell membrane</location>
        <topology evidence="1">Multi-pass membrane protein</topology>
    </subcellularLocation>
</comment>
<evidence type="ECO:0000313" key="7">
    <source>
        <dbReference type="EMBL" id="VAW97214.1"/>
    </source>
</evidence>
<feature type="transmembrane region" description="Helical" evidence="6">
    <location>
        <begin position="46"/>
        <end position="65"/>
    </location>
</feature>
<dbReference type="GO" id="GO:0008324">
    <property type="term" value="F:monoatomic cation transmembrane transporter activity"/>
    <property type="evidence" value="ECO:0007669"/>
    <property type="project" value="InterPro"/>
</dbReference>
<reference evidence="7" key="1">
    <citation type="submission" date="2018-06" db="EMBL/GenBank/DDBJ databases">
        <authorList>
            <person name="Zhirakovskaya E."/>
        </authorList>
    </citation>
    <scope>NUCLEOTIDE SEQUENCE</scope>
</reference>
<evidence type="ECO:0000256" key="3">
    <source>
        <dbReference type="ARBA" id="ARBA00022692"/>
    </source>
</evidence>
<dbReference type="PANTHER" id="PTHR34584">
    <property type="entry name" value="NA(+)/H(+) ANTIPORTER SUBUNIT E1"/>
    <property type="match status" value="1"/>
</dbReference>
<keyword evidence="4 6" id="KW-1133">Transmembrane helix</keyword>
<dbReference type="Pfam" id="PF01899">
    <property type="entry name" value="MNHE"/>
    <property type="match status" value="1"/>
</dbReference>
<dbReference type="GO" id="GO:0005886">
    <property type="term" value="C:plasma membrane"/>
    <property type="evidence" value="ECO:0007669"/>
    <property type="project" value="UniProtKB-SubCell"/>
</dbReference>
<organism evidence="7">
    <name type="scientific">hydrothermal vent metagenome</name>
    <dbReference type="NCBI Taxonomy" id="652676"/>
    <lineage>
        <taxon>unclassified sequences</taxon>
        <taxon>metagenomes</taxon>
        <taxon>ecological metagenomes</taxon>
    </lineage>
</organism>
<keyword evidence="3 6" id="KW-0812">Transmembrane</keyword>
<dbReference type="PANTHER" id="PTHR34584:SF1">
    <property type="entry name" value="NA(+)_H(+) ANTIPORTER SUBUNIT E1"/>
    <property type="match status" value="1"/>
</dbReference>
<evidence type="ECO:0008006" key="8">
    <source>
        <dbReference type="Google" id="ProtNLM"/>
    </source>
</evidence>
<dbReference type="AlphaFoldDB" id="A0A3B1AT85"/>
<accession>A0A3B1AT85</accession>
<evidence type="ECO:0000256" key="4">
    <source>
        <dbReference type="ARBA" id="ARBA00022989"/>
    </source>
</evidence>
<proteinExistence type="predicted"/>
<evidence type="ECO:0000256" key="6">
    <source>
        <dbReference type="SAM" id="Phobius"/>
    </source>
</evidence>
<evidence type="ECO:0000256" key="2">
    <source>
        <dbReference type="ARBA" id="ARBA00022475"/>
    </source>
</evidence>
<sequence>MRTIDQRQHLGSTPRGTVFARFQSGCLRAVLFAMMWWILTDGVMDSWLIGAPVVLLATSISVALLPPFSWSLPEVVRFVPFFLWRSLSGGVDVAWRALHPRLPISPGLFCYPWRLPPGLPRVFMANIVSLLPGTLSVELGADCLQVHVLDEQKDFLSELETVEQRVAAMFGISLLPPESVDSDSIQRRRMK</sequence>
<evidence type="ECO:0000256" key="5">
    <source>
        <dbReference type="ARBA" id="ARBA00023136"/>
    </source>
</evidence>
<evidence type="ECO:0000256" key="1">
    <source>
        <dbReference type="ARBA" id="ARBA00004651"/>
    </source>
</evidence>
<name>A0A3B1AT85_9ZZZZ</name>
<gene>
    <name evidence="7" type="ORF">MNBD_GAMMA20-2288</name>
</gene>
<feature type="transmembrane region" description="Helical" evidence="6">
    <location>
        <begin position="20"/>
        <end position="40"/>
    </location>
</feature>
<dbReference type="EMBL" id="UOFU01000114">
    <property type="protein sequence ID" value="VAW97214.1"/>
    <property type="molecule type" value="Genomic_DNA"/>
</dbReference>
<keyword evidence="5 6" id="KW-0472">Membrane</keyword>
<keyword evidence="2" id="KW-1003">Cell membrane</keyword>
<protein>
    <recommendedName>
        <fullName evidence="8">Na(+) H(+) antiporter subunit E</fullName>
    </recommendedName>
</protein>
<dbReference type="InterPro" id="IPR002758">
    <property type="entry name" value="Cation_antiport_E"/>
</dbReference>